<name>A0A1F7JFC3_9BACT</name>
<feature type="transmembrane region" description="Helical" evidence="1">
    <location>
        <begin position="199"/>
        <end position="215"/>
    </location>
</feature>
<feature type="transmembrane region" description="Helical" evidence="1">
    <location>
        <begin position="54"/>
        <end position="73"/>
    </location>
</feature>
<dbReference type="AlphaFoldDB" id="A0A1F7JFC3"/>
<feature type="transmembrane region" description="Helical" evidence="1">
    <location>
        <begin position="105"/>
        <end position="125"/>
    </location>
</feature>
<keyword evidence="1" id="KW-0472">Membrane</keyword>
<keyword evidence="1" id="KW-1133">Transmembrane helix</keyword>
<feature type="transmembrane region" description="Helical" evidence="1">
    <location>
        <begin position="221"/>
        <end position="238"/>
    </location>
</feature>
<feature type="transmembrane region" description="Helical" evidence="1">
    <location>
        <begin position="354"/>
        <end position="372"/>
    </location>
</feature>
<keyword evidence="1" id="KW-0812">Transmembrane</keyword>
<feature type="transmembrane region" description="Helical" evidence="1">
    <location>
        <begin position="324"/>
        <end position="347"/>
    </location>
</feature>
<accession>A0A1F7JFC3</accession>
<organism evidence="2 3">
    <name type="scientific">Candidatus Roizmanbacteria bacterium RIFCSPLOWO2_02_FULL_36_11</name>
    <dbReference type="NCBI Taxonomy" id="1802071"/>
    <lineage>
        <taxon>Bacteria</taxon>
        <taxon>Candidatus Roizmaniibacteriota</taxon>
    </lineage>
</organism>
<feature type="transmembrane region" description="Helical" evidence="1">
    <location>
        <begin position="250"/>
        <end position="268"/>
    </location>
</feature>
<evidence type="ECO:0000313" key="2">
    <source>
        <dbReference type="EMBL" id="OGK54298.1"/>
    </source>
</evidence>
<gene>
    <name evidence="2" type="ORF">A3H78_01380</name>
</gene>
<evidence type="ECO:0008006" key="4">
    <source>
        <dbReference type="Google" id="ProtNLM"/>
    </source>
</evidence>
<feature type="transmembrane region" description="Helical" evidence="1">
    <location>
        <begin position="137"/>
        <end position="157"/>
    </location>
</feature>
<dbReference type="EMBL" id="MGAV01000017">
    <property type="protein sequence ID" value="OGK54298.1"/>
    <property type="molecule type" value="Genomic_DNA"/>
</dbReference>
<dbReference type="Proteomes" id="UP000177418">
    <property type="component" value="Unassembled WGS sequence"/>
</dbReference>
<feature type="transmembrane region" description="Helical" evidence="1">
    <location>
        <begin position="80"/>
        <end position="99"/>
    </location>
</feature>
<sequence length="572" mass="66421">MRHVLNYIKKDLILLLIIVTAFFLYMLIIFPSGTFFCFKNACGINFWGVHGHDAIWHLAIATVSFKSFPFIAPTFAGENLYGYNFLLDFVIFLLSKIGIPPVIAYFKILPVLWFIIFTGLLVTLARKINDSKIFIRLFLFFSYFAGSFSYFLILYHHKTIDGSSSFLPQPIMHMMSNPPYAFSLLPFLYLLIVIKQGKFTNKLAIISGINIFIIMGLKFYGGVISIFMIYCFLLLTGIKEKKINRFIKHISIISLFVVIGVFFFYNPFTSLKTGSIFGFAPLALVHTITEEPNQFYLQSMTDARYFLVEHGIGPRLILIEMINITVFLFFYLGTRFFGLIYLFYLLLRKKMSRFDLTVFTTIIFSCLLTMTLVQKAEWWNTIQFFFYTIFFITIYLTMLTFEMINKKKILYTTICTIIILLSIPTSLDLAKQFFATPGATYVSHKELLALNFLKQQPSGIVLTPLYNKNIKKIDKTNPLYTYEDTAYISAFSGQQSYFANELQLRLTGVSYKKRKDRLEKMDCSVINEVDYIYEIKQTYPEDKIVLKCKPINIKLIFTNDEITIYSVQKNTT</sequence>
<feature type="transmembrane region" description="Helical" evidence="1">
    <location>
        <begin position="177"/>
        <end position="194"/>
    </location>
</feature>
<feature type="transmembrane region" description="Helical" evidence="1">
    <location>
        <begin position="12"/>
        <end position="34"/>
    </location>
</feature>
<comment type="caution">
    <text evidence="2">The sequence shown here is derived from an EMBL/GenBank/DDBJ whole genome shotgun (WGS) entry which is preliminary data.</text>
</comment>
<evidence type="ECO:0000313" key="3">
    <source>
        <dbReference type="Proteomes" id="UP000177418"/>
    </source>
</evidence>
<feature type="transmembrane region" description="Helical" evidence="1">
    <location>
        <begin position="409"/>
        <end position="427"/>
    </location>
</feature>
<reference evidence="2 3" key="1">
    <citation type="journal article" date="2016" name="Nat. Commun.">
        <title>Thousands of microbial genomes shed light on interconnected biogeochemical processes in an aquifer system.</title>
        <authorList>
            <person name="Anantharaman K."/>
            <person name="Brown C.T."/>
            <person name="Hug L.A."/>
            <person name="Sharon I."/>
            <person name="Castelle C.J."/>
            <person name="Probst A.J."/>
            <person name="Thomas B.C."/>
            <person name="Singh A."/>
            <person name="Wilkins M.J."/>
            <person name="Karaoz U."/>
            <person name="Brodie E.L."/>
            <person name="Williams K.H."/>
            <person name="Hubbard S.S."/>
            <person name="Banfield J.F."/>
        </authorList>
    </citation>
    <scope>NUCLEOTIDE SEQUENCE [LARGE SCALE GENOMIC DNA]</scope>
</reference>
<protein>
    <recommendedName>
        <fullName evidence="4">Glycosyltransferase RgtA/B/C/D-like domain-containing protein</fullName>
    </recommendedName>
</protein>
<feature type="transmembrane region" description="Helical" evidence="1">
    <location>
        <begin position="378"/>
        <end position="397"/>
    </location>
</feature>
<evidence type="ECO:0000256" key="1">
    <source>
        <dbReference type="SAM" id="Phobius"/>
    </source>
</evidence>
<proteinExistence type="predicted"/>